<proteinExistence type="predicted"/>
<name>A0A5R8KBG5_9BACT</name>
<sequence>MSKLTLHVPEELIVAAKNEAAMRRVSVSKLVSDFFAFLAANKGAAGNDDGEDLAPRTRRLARCIPDADVEDYIDHLERKHS</sequence>
<gene>
    <name evidence="1" type="ORF">FEM03_16700</name>
</gene>
<protein>
    <recommendedName>
        <fullName evidence="3">Antitoxin</fullName>
    </recommendedName>
</protein>
<evidence type="ECO:0000313" key="2">
    <source>
        <dbReference type="Proteomes" id="UP000306196"/>
    </source>
</evidence>
<dbReference type="RefSeq" id="WP_138087425.1">
    <property type="nucleotide sequence ID" value="NZ_VAUV01000012.1"/>
</dbReference>
<dbReference type="Proteomes" id="UP000306196">
    <property type="component" value="Unassembled WGS sequence"/>
</dbReference>
<organism evidence="1 2">
    <name type="scientific">Phragmitibacter flavus</name>
    <dbReference type="NCBI Taxonomy" id="2576071"/>
    <lineage>
        <taxon>Bacteria</taxon>
        <taxon>Pseudomonadati</taxon>
        <taxon>Verrucomicrobiota</taxon>
        <taxon>Verrucomicrobiia</taxon>
        <taxon>Verrucomicrobiales</taxon>
        <taxon>Verrucomicrobiaceae</taxon>
        <taxon>Phragmitibacter</taxon>
    </lineage>
</organism>
<dbReference type="EMBL" id="VAUV01000012">
    <property type="protein sequence ID" value="TLD69597.1"/>
    <property type="molecule type" value="Genomic_DNA"/>
</dbReference>
<accession>A0A5R8KBG5</accession>
<comment type="caution">
    <text evidence="1">The sequence shown here is derived from an EMBL/GenBank/DDBJ whole genome shotgun (WGS) entry which is preliminary data.</text>
</comment>
<evidence type="ECO:0000313" key="1">
    <source>
        <dbReference type="EMBL" id="TLD69597.1"/>
    </source>
</evidence>
<dbReference type="AlphaFoldDB" id="A0A5R8KBG5"/>
<evidence type="ECO:0008006" key="3">
    <source>
        <dbReference type="Google" id="ProtNLM"/>
    </source>
</evidence>
<reference evidence="1 2" key="1">
    <citation type="submission" date="2019-05" db="EMBL/GenBank/DDBJ databases">
        <title>Verrucobacter flavum gen. nov., sp. nov. a new member of the family Verrucomicrobiaceae.</title>
        <authorList>
            <person name="Szuroczki S."/>
            <person name="Abbaszade G."/>
            <person name="Szabo A."/>
            <person name="Felfoldi T."/>
            <person name="Schumann P."/>
            <person name="Boka K."/>
            <person name="Keki Z."/>
            <person name="Toumi M."/>
            <person name="Toth E."/>
        </authorList>
    </citation>
    <scope>NUCLEOTIDE SEQUENCE [LARGE SCALE GENOMIC DNA]</scope>
    <source>
        <strain evidence="1 2">MG-N-17</strain>
    </source>
</reference>
<keyword evidence="2" id="KW-1185">Reference proteome</keyword>
<dbReference type="Pfam" id="PF19891">
    <property type="entry name" value="DUF6364"/>
    <property type="match status" value="1"/>
</dbReference>
<dbReference type="InterPro" id="IPR045944">
    <property type="entry name" value="DUF6364"/>
</dbReference>